<evidence type="ECO:0000313" key="9">
    <source>
        <dbReference type="EMBL" id="RZT91150.1"/>
    </source>
</evidence>
<dbReference type="PANTHER" id="PTHR33516:SF2">
    <property type="entry name" value="LEXA REPRESSOR-RELATED"/>
    <property type="match status" value="1"/>
</dbReference>
<evidence type="ECO:0000256" key="7">
    <source>
        <dbReference type="RuleBase" id="RU003991"/>
    </source>
</evidence>
<dbReference type="Pfam" id="PF00717">
    <property type="entry name" value="Peptidase_S24"/>
    <property type="match status" value="1"/>
</dbReference>
<reference evidence="9 10" key="1">
    <citation type="submission" date="2019-02" db="EMBL/GenBank/DDBJ databases">
        <title>Genomic Encyclopedia of Type Strains, Phase IV (KMG-IV): sequencing the most valuable type-strain genomes for metagenomic binning, comparative biology and taxonomic classification.</title>
        <authorList>
            <person name="Goeker M."/>
        </authorList>
    </citation>
    <scope>NUCLEOTIDE SEQUENCE [LARGE SCALE GENOMIC DNA]</scope>
    <source>
        <strain evidence="9 10">DSM 23814</strain>
    </source>
</reference>
<dbReference type="CDD" id="cd06529">
    <property type="entry name" value="S24_LexA-like"/>
    <property type="match status" value="1"/>
</dbReference>
<name>A0A4Q7V6U7_9BURK</name>
<keyword evidence="10" id="KW-1185">Reference proteome</keyword>
<organism evidence="9 10">
    <name type="scientific">Advenella incenata</name>
    <dbReference type="NCBI Taxonomy" id="267800"/>
    <lineage>
        <taxon>Bacteria</taxon>
        <taxon>Pseudomonadati</taxon>
        <taxon>Pseudomonadota</taxon>
        <taxon>Betaproteobacteria</taxon>
        <taxon>Burkholderiales</taxon>
        <taxon>Alcaligenaceae</taxon>
    </lineage>
</organism>
<evidence type="ECO:0000256" key="4">
    <source>
        <dbReference type="ARBA" id="ARBA00022813"/>
    </source>
</evidence>
<dbReference type="GO" id="GO:0006281">
    <property type="term" value="P:DNA repair"/>
    <property type="evidence" value="ECO:0007669"/>
    <property type="project" value="UniProtKB-KW"/>
</dbReference>
<gene>
    <name evidence="9" type="ORF">EV681_4503</name>
</gene>
<evidence type="ECO:0000256" key="3">
    <source>
        <dbReference type="ARBA" id="ARBA00022801"/>
    </source>
</evidence>
<proteinExistence type="inferred from homology"/>
<dbReference type="EMBL" id="SHKO01000006">
    <property type="protein sequence ID" value="RZT91150.1"/>
    <property type="molecule type" value="Genomic_DNA"/>
</dbReference>
<evidence type="ECO:0000313" key="10">
    <source>
        <dbReference type="Proteomes" id="UP000293398"/>
    </source>
</evidence>
<dbReference type="InterPro" id="IPR050077">
    <property type="entry name" value="LexA_repressor"/>
</dbReference>
<evidence type="ECO:0000256" key="1">
    <source>
        <dbReference type="ARBA" id="ARBA00007484"/>
    </source>
</evidence>
<sequence>MIIDCQLIEAEAPAIQQVLSKTPAGFPSPAADLAVNRINIGDILVKNPVSTYFMCIKGFSMKDAGIDDGDHVIVDRSIEPRHNHIVIAEINGDVTVKRLFKKNGIIKLRAENVTYPDIVPVQGQEWAIWGVVTYIIKSTL</sequence>
<dbReference type="GO" id="GO:0003677">
    <property type="term" value="F:DNA binding"/>
    <property type="evidence" value="ECO:0007669"/>
    <property type="project" value="InterPro"/>
</dbReference>
<dbReference type="GO" id="GO:0006355">
    <property type="term" value="P:regulation of DNA-templated transcription"/>
    <property type="evidence" value="ECO:0007669"/>
    <property type="project" value="InterPro"/>
</dbReference>
<dbReference type="InterPro" id="IPR036286">
    <property type="entry name" value="LexA/Signal_pep-like_sf"/>
</dbReference>
<dbReference type="GO" id="GO:0016787">
    <property type="term" value="F:hydrolase activity"/>
    <property type="evidence" value="ECO:0007669"/>
    <property type="project" value="UniProtKB-KW"/>
</dbReference>
<dbReference type="NCBIfam" id="NF007621">
    <property type="entry name" value="PRK10276.1"/>
    <property type="match status" value="1"/>
</dbReference>
<dbReference type="InterPro" id="IPR015927">
    <property type="entry name" value="Peptidase_S24_S26A/B/C"/>
</dbReference>
<protein>
    <submittedName>
        <fullName evidence="9">SOS response UmuD protein</fullName>
    </submittedName>
</protein>
<dbReference type="GO" id="GO:0009432">
    <property type="term" value="P:SOS response"/>
    <property type="evidence" value="ECO:0007669"/>
    <property type="project" value="UniProtKB-KW"/>
</dbReference>
<keyword evidence="5" id="KW-0234">DNA repair</keyword>
<keyword evidence="2" id="KW-0227">DNA damage</keyword>
<dbReference type="Gene3D" id="2.10.109.10">
    <property type="entry name" value="Umud Fragment, subunit A"/>
    <property type="match status" value="1"/>
</dbReference>
<feature type="domain" description="Peptidase S24/S26A/S26B/S26C" evidence="8">
    <location>
        <begin position="18"/>
        <end position="132"/>
    </location>
</feature>
<evidence type="ECO:0000256" key="2">
    <source>
        <dbReference type="ARBA" id="ARBA00022763"/>
    </source>
</evidence>
<evidence type="ECO:0000256" key="6">
    <source>
        <dbReference type="ARBA" id="ARBA00023236"/>
    </source>
</evidence>
<dbReference type="PANTHER" id="PTHR33516">
    <property type="entry name" value="LEXA REPRESSOR"/>
    <property type="match status" value="1"/>
</dbReference>
<dbReference type="Proteomes" id="UP000293398">
    <property type="component" value="Unassembled WGS sequence"/>
</dbReference>
<dbReference type="InterPro" id="IPR039418">
    <property type="entry name" value="LexA-like"/>
</dbReference>
<comment type="similarity">
    <text evidence="1 7">Belongs to the peptidase S24 family.</text>
</comment>
<evidence type="ECO:0000256" key="5">
    <source>
        <dbReference type="ARBA" id="ARBA00023204"/>
    </source>
</evidence>
<keyword evidence="6" id="KW-0742">SOS response</keyword>
<comment type="caution">
    <text evidence="9">The sequence shown here is derived from an EMBL/GenBank/DDBJ whole genome shotgun (WGS) entry which is preliminary data.</text>
</comment>
<dbReference type="AlphaFoldDB" id="A0A4Q7V6U7"/>
<dbReference type="InterPro" id="IPR006197">
    <property type="entry name" value="Peptidase_S24_LexA"/>
</dbReference>
<dbReference type="RefSeq" id="WP_130305260.1">
    <property type="nucleotide sequence ID" value="NZ_SHKO01000006.1"/>
</dbReference>
<keyword evidence="3 7" id="KW-0378">Hydrolase</keyword>
<keyword evidence="4 7" id="KW-0068">Autocatalytic cleavage</keyword>
<dbReference type="PRINTS" id="PR00726">
    <property type="entry name" value="LEXASERPTASE"/>
</dbReference>
<dbReference type="SUPFAM" id="SSF51306">
    <property type="entry name" value="LexA/Signal peptidase"/>
    <property type="match status" value="1"/>
</dbReference>
<accession>A0A4Q7V6U7</accession>
<evidence type="ECO:0000259" key="8">
    <source>
        <dbReference type="Pfam" id="PF00717"/>
    </source>
</evidence>
<dbReference type="OrthoDB" id="9802364at2"/>